<dbReference type="EMBL" id="JBFDAA010000006">
    <property type="protein sequence ID" value="KAL1131946.1"/>
    <property type="molecule type" value="Genomic_DNA"/>
</dbReference>
<keyword evidence="1" id="KW-0812">Transmembrane</keyword>
<dbReference type="PANTHER" id="PTHR15245">
    <property type="entry name" value="SYMPLEKIN-RELATED"/>
    <property type="match status" value="1"/>
</dbReference>
<sequence length="596" mass="67966">VSQETRENLEVSAVRRILDAEASALSGGVSEVRTKLLAILAASFNPRVRQTVYNYIIGDLRNQIGLALTWLYEEYSLLQGFNKRPPNQLQEGVRCDHNYSSLLCKLINSVIEHTEMKDRDVILTRLYLEVPVLTDEATELIKHFSATEVLGLNIVHKLSLMRPPKQLLFLNTLLANTCHQNNEIRDAAIDHIVRLYERDEMHSIIEEYAVLYLKFLCLSQPPDVLFGQDKGRLFKQENWNDDGIKACLYLYVALLPINQELVHELARVYIQTVADVKRTILRVIETPIKLMGMDSPQLLKLVEECPKGSETLVTRIIHILTDRSAPSVELVARVRELYHTRVSDVRFLIPVLNGLSKNEVIAALPKLIKLNPIVVKEVFNRLLGTQTEMSVHSSPITPSELLIALHTIDPSKCELKTVIKATSLCFADKQAYTQEVLAVVMQHLMEVTPLPTLLMRTVIQALSLYPRLIGFVMNILQRLILKQVWRQKKVWEGFIKCCQRTQPHSFQVLLQLPAPQLADVFTESPDLKQPLLDHIMGFTENQRAHIPQSVMDILLGPSHPVKMEFDIKEEPVGVFILIFVCILVILEIKCRSYHLD</sequence>
<feature type="transmembrane region" description="Helical" evidence="1">
    <location>
        <begin position="572"/>
        <end position="590"/>
    </location>
</feature>
<keyword evidence="1" id="KW-1133">Transmembrane helix</keyword>
<feature type="non-terminal residue" evidence="3">
    <location>
        <position position="1"/>
    </location>
</feature>
<feature type="domain" description="Symplekin C-terminal" evidence="2">
    <location>
        <begin position="344"/>
        <end position="523"/>
    </location>
</feature>
<gene>
    <name evidence="3" type="ORF">AAG570_011557</name>
</gene>
<dbReference type="InterPro" id="IPR022075">
    <property type="entry name" value="Symplekin_C"/>
</dbReference>
<dbReference type="SUPFAM" id="SSF48371">
    <property type="entry name" value="ARM repeat"/>
    <property type="match status" value="1"/>
</dbReference>
<evidence type="ECO:0000313" key="4">
    <source>
        <dbReference type="Proteomes" id="UP001558652"/>
    </source>
</evidence>
<dbReference type="InterPro" id="IPR016024">
    <property type="entry name" value="ARM-type_fold"/>
</dbReference>
<keyword evidence="1" id="KW-0472">Membrane</keyword>
<evidence type="ECO:0000259" key="2">
    <source>
        <dbReference type="Pfam" id="PF12295"/>
    </source>
</evidence>
<protein>
    <recommendedName>
        <fullName evidence="2">Symplekin C-terminal domain-containing protein</fullName>
    </recommendedName>
</protein>
<comment type="caution">
    <text evidence="3">The sequence shown here is derived from an EMBL/GenBank/DDBJ whole genome shotgun (WGS) entry which is preliminary data.</text>
</comment>
<accession>A0ABD0YLA9</accession>
<organism evidence="3 4">
    <name type="scientific">Ranatra chinensis</name>
    <dbReference type="NCBI Taxonomy" id="642074"/>
    <lineage>
        <taxon>Eukaryota</taxon>
        <taxon>Metazoa</taxon>
        <taxon>Ecdysozoa</taxon>
        <taxon>Arthropoda</taxon>
        <taxon>Hexapoda</taxon>
        <taxon>Insecta</taxon>
        <taxon>Pterygota</taxon>
        <taxon>Neoptera</taxon>
        <taxon>Paraneoptera</taxon>
        <taxon>Hemiptera</taxon>
        <taxon>Heteroptera</taxon>
        <taxon>Panheteroptera</taxon>
        <taxon>Nepomorpha</taxon>
        <taxon>Nepidae</taxon>
        <taxon>Ranatrinae</taxon>
        <taxon>Ranatra</taxon>
    </lineage>
</organism>
<dbReference type="Proteomes" id="UP001558652">
    <property type="component" value="Unassembled WGS sequence"/>
</dbReference>
<dbReference type="PANTHER" id="PTHR15245:SF20">
    <property type="entry name" value="SYMPLEKIN"/>
    <property type="match status" value="1"/>
</dbReference>
<dbReference type="InterPro" id="IPR021850">
    <property type="entry name" value="Symplekin/Pta1"/>
</dbReference>
<dbReference type="Pfam" id="PF12295">
    <property type="entry name" value="Symplekin_C"/>
    <property type="match status" value="1"/>
</dbReference>
<keyword evidence="4" id="KW-1185">Reference proteome</keyword>
<reference evidence="3 4" key="1">
    <citation type="submission" date="2024-07" db="EMBL/GenBank/DDBJ databases">
        <title>Chromosome-level genome assembly of the water stick insect Ranatra chinensis (Heteroptera: Nepidae).</title>
        <authorList>
            <person name="Liu X."/>
        </authorList>
    </citation>
    <scope>NUCLEOTIDE SEQUENCE [LARGE SCALE GENOMIC DNA]</scope>
    <source>
        <strain evidence="3">Cailab_2021Rc</strain>
        <tissue evidence="3">Muscle</tissue>
    </source>
</reference>
<evidence type="ECO:0000256" key="1">
    <source>
        <dbReference type="SAM" id="Phobius"/>
    </source>
</evidence>
<evidence type="ECO:0000313" key="3">
    <source>
        <dbReference type="EMBL" id="KAL1131946.1"/>
    </source>
</evidence>
<proteinExistence type="predicted"/>
<dbReference type="AlphaFoldDB" id="A0ABD0YLA9"/>
<name>A0ABD0YLA9_9HEMI</name>